<keyword evidence="2" id="KW-1185">Reference proteome</keyword>
<proteinExistence type="predicted"/>
<evidence type="ECO:0000313" key="2">
    <source>
        <dbReference type="Proteomes" id="UP001516400"/>
    </source>
</evidence>
<reference evidence="1 2" key="1">
    <citation type="journal article" date="2021" name="BMC Biol.">
        <title>Horizontally acquired antibacterial genes associated with adaptive radiation of ladybird beetles.</title>
        <authorList>
            <person name="Li H.S."/>
            <person name="Tang X.F."/>
            <person name="Huang Y.H."/>
            <person name="Xu Z.Y."/>
            <person name="Chen M.L."/>
            <person name="Du X.Y."/>
            <person name="Qiu B.Y."/>
            <person name="Chen P.T."/>
            <person name="Zhang W."/>
            <person name="Slipinski A."/>
            <person name="Escalona H.E."/>
            <person name="Waterhouse R.M."/>
            <person name="Zwick A."/>
            <person name="Pang H."/>
        </authorList>
    </citation>
    <scope>NUCLEOTIDE SEQUENCE [LARGE SCALE GENOMIC DNA]</scope>
    <source>
        <strain evidence="1">SYSU2018</strain>
    </source>
</reference>
<protein>
    <submittedName>
        <fullName evidence="1">Uncharacterized protein</fullName>
    </submittedName>
</protein>
<organism evidence="1 2">
    <name type="scientific">Cryptolaemus montrouzieri</name>
    <dbReference type="NCBI Taxonomy" id="559131"/>
    <lineage>
        <taxon>Eukaryota</taxon>
        <taxon>Metazoa</taxon>
        <taxon>Ecdysozoa</taxon>
        <taxon>Arthropoda</taxon>
        <taxon>Hexapoda</taxon>
        <taxon>Insecta</taxon>
        <taxon>Pterygota</taxon>
        <taxon>Neoptera</taxon>
        <taxon>Endopterygota</taxon>
        <taxon>Coleoptera</taxon>
        <taxon>Polyphaga</taxon>
        <taxon>Cucujiformia</taxon>
        <taxon>Coccinelloidea</taxon>
        <taxon>Coccinellidae</taxon>
        <taxon>Scymninae</taxon>
        <taxon>Scymnini</taxon>
        <taxon>Cryptolaemus</taxon>
    </lineage>
</organism>
<dbReference type="AlphaFoldDB" id="A0ABD2PAV1"/>
<name>A0ABD2PAV1_9CUCU</name>
<dbReference type="EMBL" id="JABFTP020000185">
    <property type="protein sequence ID" value="KAL3287935.1"/>
    <property type="molecule type" value="Genomic_DNA"/>
</dbReference>
<accession>A0ABD2PAV1</accession>
<evidence type="ECO:0000313" key="1">
    <source>
        <dbReference type="EMBL" id="KAL3287935.1"/>
    </source>
</evidence>
<gene>
    <name evidence="1" type="ORF">HHI36_002391</name>
</gene>
<sequence>MCNKQSPEMMKLKRDNWFLTGTTFFGLNYFEFCFQCNIRNTSAKAYRETPILAVMVGTTSENRLVYLSKAHEICNKAIISHVPLLLLLKGNFEFFIGSLLSKVSISIQLVICICDIQMM</sequence>
<comment type="caution">
    <text evidence="1">The sequence shown here is derived from an EMBL/GenBank/DDBJ whole genome shotgun (WGS) entry which is preliminary data.</text>
</comment>
<dbReference type="Proteomes" id="UP001516400">
    <property type="component" value="Unassembled WGS sequence"/>
</dbReference>